<feature type="transmembrane region" description="Helical" evidence="2">
    <location>
        <begin position="12"/>
        <end position="31"/>
    </location>
</feature>
<dbReference type="HOGENOM" id="CLU_1073407_0_0_12"/>
<gene>
    <name evidence="3" type="ordered locus">Turpa_0020</name>
</gene>
<dbReference type="Gene3D" id="1.25.40.10">
    <property type="entry name" value="Tetratricopeptide repeat domain"/>
    <property type="match status" value="1"/>
</dbReference>
<keyword evidence="2" id="KW-1133">Transmembrane helix</keyword>
<evidence type="ECO:0000256" key="1">
    <source>
        <dbReference type="PROSITE-ProRule" id="PRU00339"/>
    </source>
</evidence>
<protein>
    <submittedName>
        <fullName evidence="3">Uncharacterized protein</fullName>
    </submittedName>
</protein>
<dbReference type="PROSITE" id="PS50005">
    <property type="entry name" value="TPR"/>
    <property type="match status" value="1"/>
</dbReference>
<dbReference type="AlphaFoldDB" id="I4BC15"/>
<dbReference type="Proteomes" id="UP000006048">
    <property type="component" value="Plasmid pTURPA.01"/>
</dbReference>
<keyword evidence="1" id="KW-0802">TPR repeat</keyword>
<organism evidence="3 4">
    <name type="scientific">Turneriella parva (strain ATCC BAA-1111 / DSM 21527 / NCTC 11395 / H)</name>
    <name type="common">Leptospira parva</name>
    <dbReference type="NCBI Taxonomy" id="869212"/>
    <lineage>
        <taxon>Bacteria</taxon>
        <taxon>Pseudomonadati</taxon>
        <taxon>Spirochaetota</taxon>
        <taxon>Spirochaetia</taxon>
        <taxon>Leptospirales</taxon>
        <taxon>Leptospiraceae</taxon>
        <taxon>Turneriella</taxon>
    </lineage>
</organism>
<geneLocation type="plasmid" evidence="3 4">
    <name>pTURPA.01</name>
</geneLocation>
<keyword evidence="2" id="KW-0472">Membrane</keyword>
<accession>I4BC15</accession>
<proteinExistence type="predicted"/>
<dbReference type="EMBL" id="CP002960">
    <property type="protein sequence ID" value="AFM14822.1"/>
    <property type="molecule type" value="Genomic_DNA"/>
</dbReference>
<evidence type="ECO:0000313" key="4">
    <source>
        <dbReference type="Proteomes" id="UP000006048"/>
    </source>
</evidence>
<sequence length="259" mass="28900">MGRQLLEIAGRFLIYSILLSLINFLSAAHALNPDNDYRDAAQTFAQRDMASTQKAISMLEKVLEQKPDHLDSQALIAYAYAHEAFILSQLGESGSDYQNSAEAFIKAVQTQQPQNASAKKASVFLLMSSGKVADARKILEKDLNDKEADADIWYMYALAGDADKTVNHLNRALTLNPDHVWIYTDMAFRALKMGDAVVAEKWIKALEGRRPAVAEVPLLYAVLAAQKKDKKRAQEQWAEFVRRSPESPLVAKFSPAKKK</sequence>
<dbReference type="InterPro" id="IPR019734">
    <property type="entry name" value="TPR_rpt"/>
</dbReference>
<evidence type="ECO:0000256" key="2">
    <source>
        <dbReference type="SAM" id="Phobius"/>
    </source>
</evidence>
<dbReference type="RefSeq" id="WP_014805297.1">
    <property type="nucleotide sequence ID" value="NC_018021.1"/>
</dbReference>
<reference evidence="3 4" key="1">
    <citation type="submission" date="2012-06" db="EMBL/GenBank/DDBJ databases">
        <title>The complete plasmid of genome of Turneriella parva DSM 21527.</title>
        <authorList>
            <consortium name="US DOE Joint Genome Institute (JGI-PGF)"/>
            <person name="Lucas S."/>
            <person name="Han J."/>
            <person name="Lapidus A."/>
            <person name="Bruce D."/>
            <person name="Goodwin L."/>
            <person name="Pitluck S."/>
            <person name="Peters L."/>
            <person name="Kyrpides N."/>
            <person name="Mavromatis K."/>
            <person name="Ivanova N."/>
            <person name="Mikhailova N."/>
            <person name="Chertkov O."/>
            <person name="Detter J.C."/>
            <person name="Tapia R."/>
            <person name="Han C."/>
            <person name="Land M."/>
            <person name="Hauser L."/>
            <person name="Markowitz V."/>
            <person name="Cheng J.-F."/>
            <person name="Hugenholtz P."/>
            <person name="Woyke T."/>
            <person name="Wu D."/>
            <person name="Gronow S."/>
            <person name="Wellnitz S."/>
            <person name="Brambilla E."/>
            <person name="Klenk H.-P."/>
            <person name="Eisen J.A."/>
        </authorList>
    </citation>
    <scope>NUCLEOTIDE SEQUENCE [LARGE SCALE GENOMIC DNA]</scope>
    <source>
        <strain evidence="4">ATCC BAA-1111 / DSM 21527 / NCTC 11395 / H</strain>
        <plasmid evidence="4">Plasmid pTURPA.01</plasmid>
    </source>
</reference>
<keyword evidence="4" id="KW-1185">Reference proteome</keyword>
<evidence type="ECO:0000313" key="3">
    <source>
        <dbReference type="EMBL" id="AFM14822.1"/>
    </source>
</evidence>
<name>I4BC15_TURPD</name>
<dbReference type="SUPFAM" id="SSF48452">
    <property type="entry name" value="TPR-like"/>
    <property type="match status" value="1"/>
</dbReference>
<keyword evidence="3" id="KW-0614">Plasmid</keyword>
<keyword evidence="2" id="KW-0812">Transmembrane</keyword>
<dbReference type="InterPro" id="IPR011990">
    <property type="entry name" value="TPR-like_helical_dom_sf"/>
</dbReference>
<feature type="repeat" description="TPR" evidence="1">
    <location>
        <begin position="146"/>
        <end position="179"/>
    </location>
</feature>
<dbReference type="KEGG" id="tpx:Turpa_0020"/>